<sequence length="469" mass="50155">MNFATGLEQYGERPALLLDGADAVSYAALAQRADAVYARADAPPAVNAANAVVAIEADNGVAAVAGYLGALRRGQPALLIDSALAPELRERLYAHYGIGWVWGADGNWQARSGNIAAEVHPDVALLLSTSGSTGAPKLVRLSLGNLQANAESIATYLDIDEHERPIMALPFHYSYGMSVLNSHLARGAAVLLTAEPVTGRGFWDFFRAAGATSLAGVPTTYTLLRQLRFERMDLPTLRTMTQAGGRLAEQHVEWYATLAQSRGQRFIVMYGQTEAAPRIAYVPPERLLDKPGAIGIAIPGGTLELVADDGAVIEAAGVVGELRYRGTNVMLGYAECAADLARPDGNGGVLLTGDLAERDADGYYYVRGRRSRFIKVFGNRIGLDEVEMQLRAKGYEVAVTGRDDLMVVALRGDAEQAGALAALLPGWYRLHHSALRVNAVDAFPLSSAGKLQYAALLEQLAPPTPERSR</sequence>
<dbReference type="EMBL" id="LROM01000035">
    <property type="protein sequence ID" value="OFA08820.1"/>
    <property type="molecule type" value="Genomic_DNA"/>
</dbReference>
<dbReference type="Proteomes" id="UP000175989">
    <property type="component" value="Unassembled WGS sequence"/>
</dbReference>
<gene>
    <name evidence="2" type="primary">lcfB_2</name>
    <name evidence="2" type="ORF">DUPY_04670</name>
</gene>
<dbReference type="Pfam" id="PF00501">
    <property type="entry name" value="AMP-binding"/>
    <property type="match status" value="1"/>
</dbReference>
<dbReference type="InterPro" id="IPR000873">
    <property type="entry name" value="AMP-dep_synth/lig_dom"/>
</dbReference>
<dbReference type="PATRIC" id="fig|762836.4.peg.497"/>
<accession>A0A1E7X6X8</accession>
<feature type="domain" description="AMP-dependent synthetase/ligase" evidence="1">
    <location>
        <begin position="118"/>
        <end position="333"/>
    </location>
</feature>
<reference evidence="3" key="1">
    <citation type="journal article" date="2016" name="Front. Microbiol.">
        <title>Molecular Keys to the Janthinobacterium and Duganella spp. Interaction with the Plant Pathogen Fusarium graminearum.</title>
        <authorList>
            <person name="Haack F.S."/>
            <person name="Poehlein A."/>
            <person name="Kroger C."/>
            <person name="Voigt C.A."/>
            <person name="Piepenbring M."/>
            <person name="Bode H.B."/>
            <person name="Daniel R."/>
            <person name="Schafer W."/>
            <person name="Streit W.R."/>
        </authorList>
    </citation>
    <scope>NUCLEOTIDE SEQUENCE [LARGE SCALE GENOMIC DNA]</scope>
    <source>
        <strain evidence="3">T54</strain>
    </source>
</reference>
<organism evidence="2 3">
    <name type="scientific">Duganella phyllosphaerae</name>
    <dbReference type="NCBI Taxonomy" id="762836"/>
    <lineage>
        <taxon>Bacteria</taxon>
        <taxon>Pseudomonadati</taxon>
        <taxon>Pseudomonadota</taxon>
        <taxon>Betaproteobacteria</taxon>
        <taxon>Burkholderiales</taxon>
        <taxon>Oxalobacteraceae</taxon>
        <taxon>Telluria group</taxon>
        <taxon>Duganella</taxon>
    </lineage>
</organism>
<evidence type="ECO:0000313" key="2">
    <source>
        <dbReference type="EMBL" id="OFA08820.1"/>
    </source>
</evidence>
<name>A0A1E7X6X8_9BURK</name>
<dbReference type="OrthoDB" id="9803968at2"/>
<dbReference type="PANTHER" id="PTHR43767">
    <property type="entry name" value="LONG-CHAIN-FATTY-ACID--COA LIGASE"/>
    <property type="match status" value="1"/>
</dbReference>
<dbReference type="SUPFAM" id="SSF56801">
    <property type="entry name" value="Acetyl-CoA synthetase-like"/>
    <property type="match status" value="1"/>
</dbReference>
<dbReference type="PANTHER" id="PTHR43767:SF1">
    <property type="entry name" value="NONRIBOSOMAL PEPTIDE SYNTHASE PES1 (EUROFUNG)-RELATED"/>
    <property type="match status" value="1"/>
</dbReference>
<dbReference type="GO" id="GO:0004467">
    <property type="term" value="F:long-chain fatty acid-CoA ligase activity"/>
    <property type="evidence" value="ECO:0007669"/>
    <property type="project" value="UniProtKB-EC"/>
</dbReference>
<dbReference type="EC" id="6.2.1.3" evidence="2"/>
<dbReference type="AlphaFoldDB" id="A0A1E7X6X8"/>
<keyword evidence="3" id="KW-1185">Reference proteome</keyword>
<dbReference type="RefSeq" id="WP_084640504.1">
    <property type="nucleotide sequence ID" value="NZ_LROM01000035.1"/>
</dbReference>
<evidence type="ECO:0000313" key="3">
    <source>
        <dbReference type="Proteomes" id="UP000175989"/>
    </source>
</evidence>
<proteinExistence type="predicted"/>
<dbReference type="InterPro" id="IPR042099">
    <property type="entry name" value="ANL_N_sf"/>
</dbReference>
<protein>
    <submittedName>
        <fullName evidence="2">Long-chain-fatty-acid--CoA ligase</fullName>
        <ecNumber evidence="2">6.2.1.3</ecNumber>
    </submittedName>
</protein>
<comment type="caution">
    <text evidence="2">The sequence shown here is derived from an EMBL/GenBank/DDBJ whole genome shotgun (WGS) entry which is preliminary data.</text>
</comment>
<dbReference type="Gene3D" id="3.40.50.12780">
    <property type="entry name" value="N-terminal domain of ligase-like"/>
    <property type="match status" value="1"/>
</dbReference>
<dbReference type="InterPro" id="IPR050237">
    <property type="entry name" value="ATP-dep_AMP-bd_enzyme"/>
</dbReference>
<evidence type="ECO:0000259" key="1">
    <source>
        <dbReference type="Pfam" id="PF00501"/>
    </source>
</evidence>
<keyword evidence="2" id="KW-0436">Ligase</keyword>